<organism>
    <name type="scientific">Serpula lacrymans var. lacrymans (strain S7.9)</name>
    <name type="common">Dry rot fungus</name>
    <dbReference type="NCBI Taxonomy" id="578457"/>
    <lineage>
        <taxon>Eukaryota</taxon>
        <taxon>Fungi</taxon>
        <taxon>Dikarya</taxon>
        <taxon>Basidiomycota</taxon>
        <taxon>Agaricomycotina</taxon>
        <taxon>Agaricomycetes</taxon>
        <taxon>Agaricomycetidae</taxon>
        <taxon>Boletales</taxon>
        <taxon>Coniophorineae</taxon>
        <taxon>Serpulaceae</taxon>
        <taxon>Serpula</taxon>
    </lineage>
</organism>
<dbReference type="AlphaFoldDB" id="F8NRX1"/>
<proteinExistence type="predicted"/>
<accession>F8NRX1</accession>
<sequence>MPAGISAGHATGLDKTDLEVLLSIYIFRNTDASKRTLRSFSCQDVNVDLRNTAPRC</sequence>
<dbReference type="GeneID" id="18811123"/>
<gene>
    <name evidence="1" type="ORF">SERLADRAFT_384872</name>
</gene>
<dbReference type="KEGG" id="sla:SERLADRAFT_384872"/>
<evidence type="ECO:0000313" key="1">
    <source>
        <dbReference type="EMBL" id="EGO26333.1"/>
    </source>
</evidence>
<dbReference type="HOGENOM" id="CLU_3015642_0_0_1"/>
<reference evidence="1" key="1">
    <citation type="submission" date="2011-04" db="EMBL/GenBank/DDBJ databases">
        <title>Evolution of plant cell wall degrading machinery underlies the functional diversity of forest fungi.</title>
        <authorList>
            <consortium name="US DOE Joint Genome Institute (JGI-PGF)"/>
            <person name="Eastwood D.C."/>
            <person name="Floudas D."/>
            <person name="Binder M."/>
            <person name="Majcherczyk A."/>
            <person name="Schneider P."/>
            <person name="Aerts A."/>
            <person name="Asiegbu F.O."/>
            <person name="Baker S.E."/>
            <person name="Barry K."/>
            <person name="Bendiksby M."/>
            <person name="Blumentritt M."/>
            <person name="Coutinho P.M."/>
            <person name="Cullen D."/>
            <person name="Cullen D."/>
            <person name="Gathman A."/>
            <person name="Goodell B."/>
            <person name="Henrissat B."/>
            <person name="Ihrmark K."/>
            <person name="Kauserud H."/>
            <person name="Kohler A."/>
            <person name="LaButti K."/>
            <person name="Lapidus A."/>
            <person name="Lavin J.L."/>
            <person name="Lee Y.-H."/>
            <person name="Lindquist E."/>
            <person name="Lilly W."/>
            <person name="Lucas S."/>
            <person name="Morin E."/>
            <person name="Murat C."/>
            <person name="Oguiza J.A."/>
            <person name="Park J."/>
            <person name="Pisabarro A.G."/>
            <person name="Riley R."/>
            <person name="Rosling A."/>
            <person name="Salamov A."/>
            <person name="Schmidt O."/>
            <person name="Schmutz J."/>
            <person name="Skrede I."/>
            <person name="Stenlid J."/>
            <person name="Wiebenga A."/>
            <person name="Xie X."/>
            <person name="Kues U."/>
            <person name="Hibbett D.S."/>
            <person name="Hoffmeister D."/>
            <person name="Hogberg N."/>
            <person name="Martin F."/>
            <person name="Grigoriev I.V."/>
            <person name="Watkinson S.C."/>
        </authorList>
    </citation>
    <scope>NUCLEOTIDE SEQUENCE</scope>
    <source>
        <strain evidence="1">S7.9</strain>
    </source>
</reference>
<protein>
    <submittedName>
        <fullName evidence="1">Uncharacterized protein</fullName>
    </submittedName>
</protein>
<dbReference type="EMBL" id="GL945432">
    <property type="protein sequence ID" value="EGO26333.1"/>
    <property type="molecule type" value="Genomic_DNA"/>
</dbReference>
<dbReference type="Proteomes" id="UP000008064">
    <property type="component" value="Unassembled WGS sequence"/>
</dbReference>
<name>F8NRX1_SERL9</name>
<dbReference type="RefSeq" id="XP_007316506.1">
    <property type="nucleotide sequence ID" value="XM_007316444.1"/>
</dbReference>